<dbReference type="AlphaFoldDB" id="A0A1V4D811"/>
<evidence type="ECO:0000256" key="1">
    <source>
        <dbReference type="SAM" id="MobiDB-lite"/>
    </source>
</evidence>
<evidence type="ECO:0000313" key="3">
    <source>
        <dbReference type="Proteomes" id="UP000033615"/>
    </source>
</evidence>
<dbReference type="RefSeq" id="WP_046089507.1">
    <property type="nucleotide sequence ID" value="NZ_LAKD02000027.1"/>
</dbReference>
<feature type="region of interest" description="Disordered" evidence="1">
    <location>
        <begin position="41"/>
        <end position="61"/>
    </location>
</feature>
<accession>A0A1V4D811</accession>
<dbReference type="Proteomes" id="UP000033615">
    <property type="component" value="Unassembled WGS sequence"/>
</dbReference>
<gene>
    <name evidence="2" type="ORF">VT50_0211310</name>
</gene>
<keyword evidence="3" id="KW-1185">Reference proteome</keyword>
<comment type="caution">
    <text evidence="2">The sequence shown here is derived from an EMBL/GenBank/DDBJ whole genome shotgun (WGS) entry which is preliminary data.</text>
</comment>
<dbReference type="OrthoDB" id="3865512at2"/>
<reference evidence="2" key="1">
    <citation type="submission" date="2016-12" db="EMBL/GenBank/DDBJ databases">
        <title>Genome sequence of Streptomyces antioxidans MUSC 164.</title>
        <authorList>
            <person name="Lee L.-H."/>
            <person name="Ser H.-L."/>
        </authorList>
    </citation>
    <scope>NUCLEOTIDE SEQUENCE [LARGE SCALE GENOMIC DNA]</scope>
    <source>
        <strain evidence="2">MUSC 164</strain>
    </source>
</reference>
<dbReference type="EMBL" id="LAKD02000027">
    <property type="protein sequence ID" value="OPF81100.1"/>
    <property type="molecule type" value="Genomic_DNA"/>
</dbReference>
<proteinExistence type="predicted"/>
<protein>
    <submittedName>
        <fullName evidence="2">Uncharacterized protein</fullName>
    </submittedName>
</protein>
<evidence type="ECO:0000313" key="2">
    <source>
        <dbReference type="EMBL" id="OPF81100.1"/>
    </source>
</evidence>
<sequence length="75" mass="8866">MSTGSTPRGDDADDWDDVVLDADFIRDAEVTEPAARTRMLTARWRRGGPEPQPWRADEPPAGWFWSKRRRRRRRR</sequence>
<organism evidence="2 3">
    <name type="scientific">Streptomyces antioxidans</name>
    <dbReference type="NCBI Taxonomy" id="1507734"/>
    <lineage>
        <taxon>Bacteria</taxon>
        <taxon>Bacillati</taxon>
        <taxon>Actinomycetota</taxon>
        <taxon>Actinomycetes</taxon>
        <taxon>Kitasatosporales</taxon>
        <taxon>Streptomycetaceae</taxon>
        <taxon>Streptomyces</taxon>
    </lineage>
</organism>
<name>A0A1V4D811_9ACTN</name>